<keyword evidence="2" id="KW-1185">Reference proteome</keyword>
<dbReference type="Pfam" id="PF15575">
    <property type="entry name" value="Imm49"/>
    <property type="match status" value="1"/>
</dbReference>
<proteinExistence type="predicted"/>
<dbReference type="EMBL" id="JBHTBS010000001">
    <property type="protein sequence ID" value="MFC7335826.1"/>
    <property type="molecule type" value="Genomic_DNA"/>
</dbReference>
<comment type="caution">
    <text evidence="1">The sequence shown here is derived from an EMBL/GenBank/DDBJ whole genome shotgun (WGS) entry which is preliminary data.</text>
</comment>
<name>A0ABW2L3W1_9BACT</name>
<evidence type="ECO:0000313" key="2">
    <source>
        <dbReference type="Proteomes" id="UP001596472"/>
    </source>
</evidence>
<dbReference type="Proteomes" id="UP001596472">
    <property type="component" value="Unassembled WGS sequence"/>
</dbReference>
<dbReference type="RefSeq" id="WP_379708322.1">
    <property type="nucleotide sequence ID" value="NZ_JBHTBS010000001.1"/>
</dbReference>
<evidence type="ECO:0000313" key="1">
    <source>
        <dbReference type="EMBL" id="MFC7335826.1"/>
    </source>
</evidence>
<organism evidence="1 2">
    <name type="scientific">Haloferula chungangensis</name>
    <dbReference type="NCBI Taxonomy" id="1048331"/>
    <lineage>
        <taxon>Bacteria</taxon>
        <taxon>Pseudomonadati</taxon>
        <taxon>Verrucomicrobiota</taxon>
        <taxon>Verrucomicrobiia</taxon>
        <taxon>Verrucomicrobiales</taxon>
        <taxon>Verrucomicrobiaceae</taxon>
        <taxon>Haloferula</taxon>
    </lineage>
</organism>
<reference evidence="2" key="1">
    <citation type="journal article" date="2019" name="Int. J. Syst. Evol. Microbiol.">
        <title>The Global Catalogue of Microorganisms (GCM) 10K type strain sequencing project: providing services to taxonomists for standard genome sequencing and annotation.</title>
        <authorList>
            <consortium name="The Broad Institute Genomics Platform"/>
            <consortium name="The Broad Institute Genome Sequencing Center for Infectious Disease"/>
            <person name="Wu L."/>
            <person name="Ma J."/>
        </authorList>
    </citation>
    <scope>NUCLEOTIDE SEQUENCE [LARGE SCALE GENOMIC DNA]</scope>
    <source>
        <strain evidence="2">CGMCC 4.1467</strain>
    </source>
</reference>
<accession>A0ABW2L3W1</accession>
<protein>
    <submittedName>
        <fullName evidence="1">Imm49 family immunity protein</fullName>
    </submittedName>
</protein>
<gene>
    <name evidence="1" type="ORF">ACFQY0_01450</name>
</gene>
<sequence>MKILPAHYSLPGPSVAERYDRMAADLGKWKSKLETSPQALSSFPSYACQMAALAHALGKPAEEIRHWCRFALDSGIASLQSAFTPQGQAIEVSLSGDPVSLAALGEQSQFAPTDWRACFYLSLILHDRESRYFLIKNEAGMIGKKSPTVPHPWFGQISSLLVHLTLDRKREWENGYDGLVETLKNQPSLPPFVTAVEIPVLKLGEEIIHTSTENWDSLIEQALTAHSHFFAADPTRAEDPYGFIAWGPLAMQDFAATKGFGNGVESPYLPASLL</sequence>
<dbReference type="InterPro" id="IPR029074">
    <property type="entry name" value="Imm49"/>
</dbReference>